<dbReference type="Proteomes" id="UP001370758">
    <property type="component" value="Unassembled WGS sequence"/>
</dbReference>
<dbReference type="GO" id="GO:0005829">
    <property type="term" value="C:cytosol"/>
    <property type="evidence" value="ECO:0007669"/>
    <property type="project" value="TreeGrafter"/>
</dbReference>
<dbReference type="GO" id="GO:0033698">
    <property type="term" value="C:Rpd3L complex"/>
    <property type="evidence" value="ECO:0007669"/>
    <property type="project" value="TreeGrafter"/>
</dbReference>
<protein>
    <recommendedName>
        <fullName evidence="2">Transcriptional regulatory protein RXT2 N-terminal domain-containing protein</fullName>
    </recommendedName>
</protein>
<sequence>MSQTAAEKAALLQIIADCKAAVRRHDDSSDSDETEVAYGTNRGNKLKRKARQVHAGSLDEPTGKKLTPELIEYNGRQRTILYRNTTKREEPEEPRPPGPGRKRKQKASASIEDESPVDPDPYAKIRLEDLLAPVVEPKEIPNHPALSVPYKSRHLTDLCDQVLDIICAEHKHLVTIKRLLTHLLGDDPWVTGDKMESVVVPKFIQEAQAMIQEREKAKAAAAAESQQKETQSTIPDGDVEMVDSSRADEVAEKEPANQVPAKSPVPKVEHPSPPDGFAETAGESSSAAQNKLAAVAAAVQNPPLPPLPAVVSNGGPDPMQITDGATPAPTGLPVGVDPYEIVNCTSPWFYPPARDDDARNFGLPAQEAEETRQLLLLAVQKEEEFIRGLERVRAMLLKADRQRRDVWSWCRADGAPEQSDGEDYVDLEYWGLKAGDLIKGAEEEEEEDPKGKKTARTSRRN</sequence>
<dbReference type="PANTHER" id="PTHR28232:SF1">
    <property type="entry name" value="TRANSCRIPTIONAL REGULATORY PROTEIN RXT2"/>
    <property type="match status" value="1"/>
</dbReference>
<feature type="region of interest" description="Disordered" evidence="1">
    <location>
        <begin position="438"/>
        <end position="461"/>
    </location>
</feature>
<dbReference type="AlphaFoldDB" id="A0AAV9WQU3"/>
<evidence type="ECO:0000313" key="3">
    <source>
        <dbReference type="EMBL" id="KAK6511865.1"/>
    </source>
</evidence>
<dbReference type="InterPro" id="IPR039602">
    <property type="entry name" value="Rxt2"/>
</dbReference>
<dbReference type="EMBL" id="JAVHJL010000001">
    <property type="protein sequence ID" value="KAK6511865.1"/>
    <property type="molecule type" value="Genomic_DNA"/>
</dbReference>
<evidence type="ECO:0000313" key="4">
    <source>
        <dbReference type="Proteomes" id="UP001370758"/>
    </source>
</evidence>
<dbReference type="Pfam" id="PF08595">
    <property type="entry name" value="RXT2_N"/>
    <property type="match status" value="1"/>
</dbReference>
<proteinExistence type="predicted"/>
<accession>A0AAV9WQU3</accession>
<organism evidence="3 4">
    <name type="scientific">Arthrobotrys musiformis</name>
    <dbReference type="NCBI Taxonomy" id="47236"/>
    <lineage>
        <taxon>Eukaryota</taxon>
        <taxon>Fungi</taxon>
        <taxon>Dikarya</taxon>
        <taxon>Ascomycota</taxon>
        <taxon>Pezizomycotina</taxon>
        <taxon>Orbiliomycetes</taxon>
        <taxon>Orbiliales</taxon>
        <taxon>Orbiliaceae</taxon>
        <taxon>Arthrobotrys</taxon>
    </lineage>
</organism>
<feature type="domain" description="Transcriptional regulatory protein RXT2 N-terminal" evidence="2">
    <location>
        <begin position="40"/>
        <end position="186"/>
    </location>
</feature>
<reference evidence="3 4" key="1">
    <citation type="submission" date="2023-08" db="EMBL/GenBank/DDBJ databases">
        <authorList>
            <person name="Palmer J.M."/>
        </authorList>
    </citation>
    <scope>NUCLEOTIDE SEQUENCE [LARGE SCALE GENOMIC DNA]</scope>
    <source>
        <strain evidence="3 4">TWF481</strain>
    </source>
</reference>
<evidence type="ECO:0000256" key="1">
    <source>
        <dbReference type="SAM" id="MobiDB-lite"/>
    </source>
</evidence>
<dbReference type="InterPro" id="IPR013904">
    <property type="entry name" value="RXT2_N"/>
</dbReference>
<feature type="compositionally biased region" description="Low complexity" evidence="1">
    <location>
        <begin position="219"/>
        <end position="229"/>
    </location>
</feature>
<gene>
    <name evidence="3" type="ORF">TWF481_000770</name>
</gene>
<feature type="compositionally biased region" description="Basic and acidic residues" evidence="1">
    <location>
        <begin position="243"/>
        <end position="255"/>
    </location>
</feature>
<evidence type="ECO:0000259" key="2">
    <source>
        <dbReference type="Pfam" id="PF08595"/>
    </source>
</evidence>
<name>A0AAV9WQU3_9PEZI</name>
<keyword evidence="4" id="KW-1185">Reference proteome</keyword>
<comment type="caution">
    <text evidence="3">The sequence shown here is derived from an EMBL/GenBank/DDBJ whole genome shotgun (WGS) entry which is preliminary data.</text>
</comment>
<feature type="compositionally biased region" description="Basic and acidic residues" evidence="1">
    <location>
        <begin position="86"/>
        <end position="95"/>
    </location>
</feature>
<feature type="region of interest" description="Disordered" evidence="1">
    <location>
        <begin position="22"/>
        <end position="122"/>
    </location>
</feature>
<feature type="compositionally biased region" description="Basic residues" evidence="1">
    <location>
        <begin position="452"/>
        <end position="461"/>
    </location>
</feature>
<dbReference type="PANTHER" id="PTHR28232">
    <property type="entry name" value="TRANSCRIPTIONAL REGULATORY PROTEIN RXT2"/>
    <property type="match status" value="1"/>
</dbReference>
<feature type="region of interest" description="Disordered" evidence="1">
    <location>
        <begin position="218"/>
        <end position="289"/>
    </location>
</feature>